<dbReference type="InterPro" id="IPR002838">
    <property type="entry name" value="AIM24"/>
</dbReference>
<dbReference type="GO" id="GO:1990904">
    <property type="term" value="C:ribonucleoprotein complex"/>
    <property type="evidence" value="ECO:0007669"/>
    <property type="project" value="UniProtKB-KW"/>
</dbReference>
<keyword evidence="7" id="KW-1185">Reference proteome</keyword>
<keyword evidence="5" id="KW-0812">Transmembrane</keyword>
<dbReference type="EMBL" id="JAXQNO010000012">
    <property type="protein sequence ID" value="KAK4787457.1"/>
    <property type="molecule type" value="Genomic_DNA"/>
</dbReference>
<dbReference type="Gene3D" id="3.40.1120.10">
    <property type="entry name" value="Ribosomal protein l15e"/>
    <property type="match status" value="1"/>
</dbReference>
<protein>
    <recommendedName>
        <fullName evidence="4">Ribosomal protein L15</fullName>
    </recommendedName>
</protein>
<keyword evidence="2 4" id="KW-0689">Ribosomal protein</keyword>
<dbReference type="InterPro" id="IPR024794">
    <property type="entry name" value="Rbsml_eL15_core_dom_sf"/>
</dbReference>
<dbReference type="PANTHER" id="PTHR43657:SF1">
    <property type="entry name" value="ALTERED INHERITANCE OF MITOCHONDRIA PROTEIN 24, MITOCHONDRIAL"/>
    <property type="match status" value="1"/>
</dbReference>
<dbReference type="Pfam" id="PF00827">
    <property type="entry name" value="Ribosomal_L15e"/>
    <property type="match status" value="1"/>
</dbReference>
<dbReference type="AlphaFoldDB" id="A0AAN7R2N1"/>
<dbReference type="GO" id="GO:0003729">
    <property type="term" value="F:mRNA binding"/>
    <property type="evidence" value="ECO:0007669"/>
    <property type="project" value="UniProtKB-ARBA"/>
</dbReference>
<evidence type="ECO:0000256" key="3">
    <source>
        <dbReference type="ARBA" id="ARBA00023274"/>
    </source>
</evidence>
<dbReference type="InterPro" id="IPR036983">
    <property type="entry name" value="AIM24_sf"/>
</dbReference>
<accession>A0AAN7R2N1</accession>
<dbReference type="Pfam" id="PF01987">
    <property type="entry name" value="AIM24"/>
    <property type="match status" value="1"/>
</dbReference>
<evidence type="ECO:0000256" key="2">
    <source>
        <dbReference type="ARBA" id="ARBA00022980"/>
    </source>
</evidence>
<keyword evidence="5" id="KW-0472">Membrane</keyword>
<evidence type="ECO:0000256" key="1">
    <source>
        <dbReference type="ARBA" id="ARBA00006857"/>
    </source>
</evidence>
<organism evidence="6 7">
    <name type="scientific">Trapa natans</name>
    <name type="common">Water chestnut</name>
    <dbReference type="NCBI Taxonomy" id="22666"/>
    <lineage>
        <taxon>Eukaryota</taxon>
        <taxon>Viridiplantae</taxon>
        <taxon>Streptophyta</taxon>
        <taxon>Embryophyta</taxon>
        <taxon>Tracheophyta</taxon>
        <taxon>Spermatophyta</taxon>
        <taxon>Magnoliopsida</taxon>
        <taxon>eudicotyledons</taxon>
        <taxon>Gunneridae</taxon>
        <taxon>Pentapetalae</taxon>
        <taxon>rosids</taxon>
        <taxon>malvids</taxon>
        <taxon>Myrtales</taxon>
        <taxon>Lythraceae</taxon>
        <taxon>Trapa</taxon>
    </lineage>
</organism>
<dbReference type="GO" id="GO:0006412">
    <property type="term" value="P:translation"/>
    <property type="evidence" value="ECO:0007669"/>
    <property type="project" value="InterPro"/>
</dbReference>
<feature type="transmembrane region" description="Helical" evidence="5">
    <location>
        <begin position="257"/>
        <end position="278"/>
    </location>
</feature>
<keyword evidence="3 4" id="KW-0687">Ribonucleoprotein</keyword>
<evidence type="ECO:0000313" key="6">
    <source>
        <dbReference type="EMBL" id="KAK4787457.1"/>
    </source>
</evidence>
<comment type="similarity">
    <text evidence="1 4">Belongs to the eukaryotic ribosomal protein eL15 family.</text>
</comment>
<dbReference type="FunFam" id="3.40.1120.10:FF:000001">
    <property type="entry name" value="Ribosomal protein L15"/>
    <property type="match status" value="1"/>
</dbReference>
<gene>
    <name evidence="6" type="ORF">SAY86_011290</name>
</gene>
<dbReference type="PANTHER" id="PTHR43657">
    <property type="entry name" value="TRYPTOPHAN RNA-BINDING ATTENUATOR PROTEIN-LIKE PROTEIN"/>
    <property type="match status" value="1"/>
</dbReference>
<dbReference type="GO" id="GO:0003735">
    <property type="term" value="F:structural constituent of ribosome"/>
    <property type="evidence" value="ECO:0007669"/>
    <property type="project" value="InterPro"/>
</dbReference>
<dbReference type="SMART" id="SM01384">
    <property type="entry name" value="Ribosomal_L15e"/>
    <property type="match status" value="1"/>
</dbReference>
<dbReference type="PROSITE" id="PS01194">
    <property type="entry name" value="RIBOSOMAL_L15E"/>
    <property type="match status" value="1"/>
</dbReference>
<dbReference type="NCBIfam" id="NF003269">
    <property type="entry name" value="PRK04243.1"/>
    <property type="match status" value="1"/>
</dbReference>
<name>A0AAN7R2N1_TRANT</name>
<evidence type="ECO:0000313" key="7">
    <source>
        <dbReference type="Proteomes" id="UP001346149"/>
    </source>
</evidence>
<evidence type="ECO:0000256" key="5">
    <source>
        <dbReference type="SAM" id="Phobius"/>
    </source>
</evidence>
<sequence length="478" mass="53995">MAAPFFSTPFQPYVYQSPQDAVTPFQILGGEAQVVQIMLNPQESIIARPGSMCFMSGSTEMENVYLPENEVGMWQWIFGKNVTSIVLRNTGTAVGFVGIAAPSLARILPIDLAIFGGEILCPPDAFLCSINDVKVSNTVDQRARQMVTGAEGFLRQKLSGQGLAFIVAGGSVVQKNLEVGEVLAVDVTCIAAVTATVNVQIKYNGPIRRAVFGGENLVTATLTGPGIVFIQTLPFHRLSQRVARAVTSPNMRENPKFFVQIAIFFFLAYVVYHIAGAYKYVQELWRKKQSDVMRFLQRVRCWEYRQHPSIVRVTRPTRPDKARRLGYKAKQGYVVYRVRVRRGGRKRPVPKGIVYGKPTNQGVTQLKFQRSKRSVAEERAGRKLGGLRVLNSYWINEDSTYKYFEVILVDVAHNAIRNDKRIQWICNPVHKHRELRGLTSAGKKYRGLRGKGHLHHKARPSRRATWKRNNTLSLRRYR</sequence>
<dbReference type="GO" id="GO:0005840">
    <property type="term" value="C:ribosome"/>
    <property type="evidence" value="ECO:0007669"/>
    <property type="project" value="UniProtKB-KW"/>
</dbReference>
<dbReference type="Gene3D" id="3.60.160.10">
    <property type="entry name" value="Mitochondrial biogenesis AIM24"/>
    <property type="match status" value="1"/>
</dbReference>
<dbReference type="InterPro" id="IPR012678">
    <property type="entry name" value="Ribosomal_uL23/eL15/eS24_sf"/>
</dbReference>
<proteinExistence type="inferred from homology"/>
<dbReference type="InterPro" id="IPR020925">
    <property type="entry name" value="Ribosomal_eL15_CS"/>
</dbReference>
<dbReference type="InterPro" id="IPR000439">
    <property type="entry name" value="Ribosomal_eL15"/>
</dbReference>
<reference evidence="6 7" key="1">
    <citation type="journal article" date="2023" name="Hortic Res">
        <title>Pangenome of water caltrop reveals structural variations and asymmetric subgenome divergence after allopolyploidization.</title>
        <authorList>
            <person name="Zhang X."/>
            <person name="Chen Y."/>
            <person name="Wang L."/>
            <person name="Yuan Y."/>
            <person name="Fang M."/>
            <person name="Shi L."/>
            <person name="Lu R."/>
            <person name="Comes H.P."/>
            <person name="Ma Y."/>
            <person name="Chen Y."/>
            <person name="Huang G."/>
            <person name="Zhou Y."/>
            <person name="Zheng Z."/>
            <person name="Qiu Y."/>
        </authorList>
    </citation>
    <scope>NUCLEOTIDE SEQUENCE [LARGE SCALE GENOMIC DNA]</scope>
    <source>
        <strain evidence="6">F231</strain>
    </source>
</reference>
<keyword evidence="5" id="KW-1133">Transmembrane helix</keyword>
<comment type="caution">
    <text evidence="6">The sequence shown here is derived from an EMBL/GenBank/DDBJ whole genome shotgun (WGS) entry which is preliminary data.</text>
</comment>
<dbReference type="InterPro" id="IPR016031">
    <property type="entry name" value="Trp_RNA-bd_attenuator-like_dom"/>
</dbReference>
<dbReference type="SUPFAM" id="SSF54189">
    <property type="entry name" value="Ribosomal proteins S24e, L23 and L15e"/>
    <property type="match status" value="1"/>
</dbReference>
<dbReference type="SUPFAM" id="SSF51219">
    <property type="entry name" value="TRAP-like"/>
    <property type="match status" value="1"/>
</dbReference>
<dbReference type="Proteomes" id="UP001346149">
    <property type="component" value="Unassembled WGS sequence"/>
</dbReference>
<evidence type="ECO:0000256" key="4">
    <source>
        <dbReference type="RuleBase" id="RU000663"/>
    </source>
</evidence>